<dbReference type="OrthoDB" id="998155at2"/>
<reference evidence="1 2" key="1">
    <citation type="submission" date="2017-04" db="EMBL/GenBank/DDBJ databases">
        <authorList>
            <person name="Afonso C.L."/>
            <person name="Miller P.J."/>
            <person name="Scott M.A."/>
            <person name="Spackman E."/>
            <person name="Goraichik I."/>
            <person name="Dimitrov K.M."/>
            <person name="Suarez D.L."/>
            <person name="Swayne D.E."/>
        </authorList>
    </citation>
    <scope>NUCLEOTIDE SEQUENCE [LARGE SCALE GENOMIC DNA]</scope>
    <source>
        <strain evidence="1 2">DSM 19625</strain>
    </source>
</reference>
<dbReference type="RefSeq" id="WP_084286727.1">
    <property type="nucleotide sequence ID" value="NZ_FWYB01000001.1"/>
</dbReference>
<proteinExistence type="predicted"/>
<name>A0A1W1ZXF1_9SPHI</name>
<dbReference type="Proteomes" id="UP000192678">
    <property type="component" value="Unassembled WGS sequence"/>
</dbReference>
<protein>
    <submittedName>
        <fullName evidence="1">Uncharacterized protein</fullName>
    </submittedName>
</protein>
<sequence>MKDILQLQEIAGYLPYEVQFKHFDDEREIYQICKIAYLGIDEVTIFSSDHEYTFNICDVKPMLRPCTEVELSKILCINEKKDKFIDYISTSIKDSQFNMRMLISGKSDSLEYWKIHRLLQWHFDIHNLIGRGLAIDINTLTP</sequence>
<organism evidence="1 2">
    <name type="scientific">Pedobacter nyackensis</name>
    <dbReference type="NCBI Taxonomy" id="475255"/>
    <lineage>
        <taxon>Bacteria</taxon>
        <taxon>Pseudomonadati</taxon>
        <taxon>Bacteroidota</taxon>
        <taxon>Sphingobacteriia</taxon>
        <taxon>Sphingobacteriales</taxon>
        <taxon>Sphingobacteriaceae</taxon>
        <taxon>Pedobacter</taxon>
    </lineage>
</organism>
<dbReference type="AlphaFoldDB" id="A0A1W1ZXF1"/>
<evidence type="ECO:0000313" key="2">
    <source>
        <dbReference type="Proteomes" id="UP000192678"/>
    </source>
</evidence>
<evidence type="ECO:0000313" key="1">
    <source>
        <dbReference type="EMBL" id="SMC53026.1"/>
    </source>
</evidence>
<dbReference type="EMBL" id="FWYB01000001">
    <property type="protein sequence ID" value="SMC53026.1"/>
    <property type="molecule type" value="Genomic_DNA"/>
</dbReference>
<keyword evidence="2" id="KW-1185">Reference proteome</keyword>
<dbReference type="STRING" id="475255.SAMN04488101_101123"/>
<accession>A0A1W1ZXF1</accession>
<gene>
    <name evidence="1" type="ORF">SAMN04488101_101123</name>
</gene>